<organism evidence="1 2">
    <name type="scientific">Dendrobium nobile</name>
    <name type="common">Orchid</name>
    <dbReference type="NCBI Taxonomy" id="94219"/>
    <lineage>
        <taxon>Eukaryota</taxon>
        <taxon>Viridiplantae</taxon>
        <taxon>Streptophyta</taxon>
        <taxon>Embryophyta</taxon>
        <taxon>Tracheophyta</taxon>
        <taxon>Spermatophyta</taxon>
        <taxon>Magnoliopsida</taxon>
        <taxon>Liliopsida</taxon>
        <taxon>Asparagales</taxon>
        <taxon>Orchidaceae</taxon>
        <taxon>Epidendroideae</taxon>
        <taxon>Malaxideae</taxon>
        <taxon>Dendrobiinae</taxon>
        <taxon>Dendrobium</taxon>
    </lineage>
</organism>
<evidence type="ECO:0000313" key="2">
    <source>
        <dbReference type="Proteomes" id="UP000829196"/>
    </source>
</evidence>
<proteinExistence type="predicted"/>
<dbReference type="AlphaFoldDB" id="A0A8T3BIY4"/>
<name>A0A8T3BIY4_DENNO</name>
<dbReference type="EMBL" id="JAGYWB010000008">
    <property type="protein sequence ID" value="KAI0514087.1"/>
    <property type="molecule type" value="Genomic_DNA"/>
</dbReference>
<protein>
    <submittedName>
        <fullName evidence="1">Uncharacterized protein</fullName>
    </submittedName>
</protein>
<accession>A0A8T3BIY4</accession>
<dbReference type="Proteomes" id="UP000829196">
    <property type="component" value="Unassembled WGS sequence"/>
</dbReference>
<sequence>MNFPLTLRNAFLTQQAQFIPPHQPSNYNSTNNIPIYFIITLNMWAPKICPRPPRRALLFVFMFGEGVLTE</sequence>
<keyword evidence="2" id="KW-1185">Reference proteome</keyword>
<evidence type="ECO:0000313" key="1">
    <source>
        <dbReference type="EMBL" id="KAI0514087.1"/>
    </source>
</evidence>
<comment type="caution">
    <text evidence="1">The sequence shown here is derived from an EMBL/GenBank/DDBJ whole genome shotgun (WGS) entry which is preliminary data.</text>
</comment>
<reference evidence="1" key="1">
    <citation type="journal article" date="2022" name="Front. Genet.">
        <title>Chromosome-Scale Assembly of the Dendrobium nobile Genome Provides Insights Into the Molecular Mechanism of the Biosynthesis of the Medicinal Active Ingredient of Dendrobium.</title>
        <authorList>
            <person name="Xu Q."/>
            <person name="Niu S.-C."/>
            <person name="Li K.-L."/>
            <person name="Zheng P.-J."/>
            <person name="Zhang X.-J."/>
            <person name="Jia Y."/>
            <person name="Liu Y."/>
            <person name="Niu Y.-X."/>
            <person name="Yu L.-H."/>
            <person name="Chen D.-F."/>
            <person name="Zhang G.-Q."/>
        </authorList>
    </citation>
    <scope>NUCLEOTIDE SEQUENCE</scope>
    <source>
        <tissue evidence="1">Leaf</tissue>
    </source>
</reference>
<gene>
    <name evidence="1" type="ORF">KFK09_010121</name>
</gene>